<evidence type="ECO:0000256" key="3">
    <source>
        <dbReference type="ARBA" id="ARBA00022679"/>
    </source>
</evidence>
<comment type="cofactor">
    <cofactor evidence="7">
        <name>Mg(2+)</name>
        <dbReference type="ChEBI" id="CHEBI:18420"/>
    </cofactor>
</comment>
<dbReference type="EC" id="2.7.7.8" evidence="7"/>
<accession>A0ABY7VSE5</accession>
<dbReference type="Gene3D" id="3.30.230.70">
    <property type="entry name" value="GHMP Kinase, N-terminal domain"/>
    <property type="match status" value="2"/>
</dbReference>
<dbReference type="Pfam" id="PF00575">
    <property type="entry name" value="S1"/>
    <property type="match status" value="1"/>
</dbReference>
<dbReference type="GO" id="GO:0004654">
    <property type="term" value="F:polyribonucleotide nucleotidyltransferase activity"/>
    <property type="evidence" value="ECO:0007669"/>
    <property type="project" value="UniProtKB-EC"/>
</dbReference>
<dbReference type="CDD" id="cd04472">
    <property type="entry name" value="S1_PNPase"/>
    <property type="match status" value="1"/>
</dbReference>
<dbReference type="CDD" id="cd02393">
    <property type="entry name" value="KH-I_PNPase"/>
    <property type="match status" value="1"/>
</dbReference>
<dbReference type="InterPro" id="IPR036456">
    <property type="entry name" value="PNPase_PH_RNA-bd_sf"/>
</dbReference>
<sequence length="696" mass="75568">MSKIGSVTVDLGDNRPITIETGKMALLANAAVTVTQGETVVLVTACSSAPRAGIDFFPLMVAYREKYSAAGKFLGGYLKREGRPSEHEILTSRMTDRPLRPLFPKGFYHEVQIQAIVLSYDKVNDPDTLAMLGSSAALMLSDMPFKGPLGAMRVGQVDGEFVVNPTTEQMEASSLELIYSGTPGKTIMIEGDCDELSEERLFEALKYADTKVEIMAKAQLELQAEFGKAKKEYATDKIEEDVLAAVATAISGKIDDGCLLVDRTERGEALDAVFATVEEALKAQFDEARHGELKAAYSHLIEMNIRRLIIEEGRRADGRAAEDLRALSAEHSIMPRTHGSALFARGETQALVTVTLGDAKAAQMMETIRGRKDKTFYLHYNFPNYSVGECGRIMSAGNREVGHGNLAERCLAKMMPADYPYTVRVISEVMGSNGSTSMASICGGSLALMDAGVPLKKAVAGISVGLVQEGDKYVMITDILGSEDHYGDMDFKVAGTRDGITGFQLDLKIAGIPLDMMYEAMMRDKTARMDILDVMDSCLAKAQEEISDHAPQVHAMKINPEKIGALIGPGGKHIKAICEETGAEINVEDDGTVKVFTADKIALKAAIEQVESYCFEPEAGKIYRGTVASVKEFGAFVEIAGGNQGLLHISELADYRVEKVTDVVNEGDKVSVKILEIDDRGRMRLSRKAALAEMED</sequence>
<dbReference type="NCBIfam" id="NF008805">
    <property type="entry name" value="PRK11824.1"/>
    <property type="match status" value="1"/>
</dbReference>
<keyword evidence="10" id="KW-1185">Reference proteome</keyword>
<feature type="binding site" evidence="7">
    <location>
        <position position="484"/>
    </location>
    <ligand>
        <name>Mg(2+)</name>
        <dbReference type="ChEBI" id="CHEBI:18420"/>
    </ligand>
</feature>
<organism evidence="9 10">
    <name type="scientific">Lentisphaera profundi</name>
    <dbReference type="NCBI Taxonomy" id="1658616"/>
    <lineage>
        <taxon>Bacteria</taxon>
        <taxon>Pseudomonadati</taxon>
        <taxon>Lentisphaerota</taxon>
        <taxon>Lentisphaeria</taxon>
        <taxon>Lentisphaerales</taxon>
        <taxon>Lentisphaeraceae</taxon>
        <taxon>Lentisphaera</taxon>
    </lineage>
</organism>
<feature type="domain" description="S1 motif" evidence="8">
    <location>
        <begin position="620"/>
        <end position="688"/>
    </location>
</feature>
<evidence type="ECO:0000313" key="9">
    <source>
        <dbReference type="EMBL" id="WDE96145.1"/>
    </source>
</evidence>
<dbReference type="SUPFAM" id="SSF54211">
    <property type="entry name" value="Ribosomal protein S5 domain 2-like"/>
    <property type="match status" value="2"/>
</dbReference>
<dbReference type="Gene3D" id="2.40.50.140">
    <property type="entry name" value="Nucleic acid-binding proteins"/>
    <property type="match status" value="1"/>
</dbReference>
<comment type="subcellular location">
    <subcellularLocation>
        <location evidence="7">Cytoplasm</location>
    </subcellularLocation>
</comment>
<dbReference type="InterPro" id="IPR003029">
    <property type="entry name" value="S1_domain"/>
</dbReference>
<dbReference type="SUPFAM" id="SSF54791">
    <property type="entry name" value="Eukaryotic type KH-domain (KH-domain type I)"/>
    <property type="match status" value="1"/>
</dbReference>
<dbReference type="InterPro" id="IPR020568">
    <property type="entry name" value="Ribosomal_Su5_D2-typ_SF"/>
</dbReference>
<evidence type="ECO:0000259" key="8">
    <source>
        <dbReference type="PROSITE" id="PS50126"/>
    </source>
</evidence>
<evidence type="ECO:0000256" key="7">
    <source>
        <dbReference type="HAMAP-Rule" id="MF_01595"/>
    </source>
</evidence>
<dbReference type="InterPro" id="IPR015848">
    <property type="entry name" value="PNPase_PH_RNA-bd_bac/org-type"/>
</dbReference>
<feature type="binding site" evidence="7">
    <location>
        <position position="490"/>
    </location>
    <ligand>
        <name>Mg(2+)</name>
        <dbReference type="ChEBI" id="CHEBI:18420"/>
    </ligand>
</feature>
<evidence type="ECO:0000256" key="1">
    <source>
        <dbReference type="ARBA" id="ARBA00007404"/>
    </source>
</evidence>
<evidence type="ECO:0000313" key="10">
    <source>
        <dbReference type="Proteomes" id="UP001214250"/>
    </source>
</evidence>
<dbReference type="InterPro" id="IPR004087">
    <property type="entry name" value="KH_dom"/>
</dbReference>
<dbReference type="SUPFAM" id="SSF50249">
    <property type="entry name" value="Nucleic acid-binding proteins"/>
    <property type="match status" value="1"/>
</dbReference>
<dbReference type="Gene3D" id="3.30.1370.10">
    <property type="entry name" value="K Homology domain, type 1"/>
    <property type="match status" value="1"/>
</dbReference>
<dbReference type="PROSITE" id="PS50084">
    <property type="entry name" value="KH_TYPE_1"/>
    <property type="match status" value="1"/>
</dbReference>
<dbReference type="InterPro" id="IPR001247">
    <property type="entry name" value="ExoRNase_PH_dom1"/>
</dbReference>
<evidence type="ECO:0000256" key="2">
    <source>
        <dbReference type="ARBA" id="ARBA00022490"/>
    </source>
</evidence>
<dbReference type="InterPro" id="IPR015847">
    <property type="entry name" value="ExoRNase_PH_dom2"/>
</dbReference>
<dbReference type="HAMAP" id="MF_01595">
    <property type="entry name" value="PNPase"/>
    <property type="match status" value="1"/>
</dbReference>
<protein>
    <recommendedName>
        <fullName evidence="7">Polyribonucleotide nucleotidyltransferase</fullName>
        <ecNumber evidence="7">2.7.7.8</ecNumber>
    </recommendedName>
    <alternativeName>
        <fullName evidence="7">Polynucleotide phosphorylase</fullName>
        <shortName evidence="7">PNPase</shortName>
    </alternativeName>
</protein>
<dbReference type="SUPFAM" id="SSF55666">
    <property type="entry name" value="Ribonuclease PH domain 2-like"/>
    <property type="match status" value="2"/>
</dbReference>
<comment type="catalytic activity">
    <reaction evidence="7">
        <text>RNA(n+1) + phosphate = RNA(n) + a ribonucleoside 5'-diphosphate</text>
        <dbReference type="Rhea" id="RHEA:22096"/>
        <dbReference type="Rhea" id="RHEA-COMP:14527"/>
        <dbReference type="Rhea" id="RHEA-COMP:17342"/>
        <dbReference type="ChEBI" id="CHEBI:43474"/>
        <dbReference type="ChEBI" id="CHEBI:57930"/>
        <dbReference type="ChEBI" id="CHEBI:140395"/>
        <dbReference type="EC" id="2.7.7.8"/>
    </reaction>
</comment>
<dbReference type="RefSeq" id="WP_274150209.1">
    <property type="nucleotide sequence ID" value="NZ_CP117811.1"/>
</dbReference>
<dbReference type="InterPro" id="IPR036345">
    <property type="entry name" value="ExoRNase_PH_dom2_sf"/>
</dbReference>
<dbReference type="InterPro" id="IPR036612">
    <property type="entry name" value="KH_dom_type_1_sf"/>
</dbReference>
<dbReference type="PANTHER" id="PTHR11252">
    <property type="entry name" value="POLYRIBONUCLEOTIDE NUCLEOTIDYLTRANSFERASE"/>
    <property type="match status" value="1"/>
</dbReference>
<keyword evidence="7" id="KW-0479">Metal-binding</keyword>
<keyword evidence="6 7" id="KW-0694">RNA-binding</keyword>
<reference evidence="9 10" key="1">
    <citation type="submission" date="2023-02" db="EMBL/GenBank/DDBJ databases">
        <title>Genome sequence of Lentisphaera profundi SAORIC-696.</title>
        <authorList>
            <person name="Kim e."/>
            <person name="Cho J.-C."/>
            <person name="Choi A."/>
            <person name="Kang I."/>
        </authorList>
    </citation>
    <scope>NUCLEOTIDE SEQUENCE [LARGE SCALE GENOMIC DNA]</scope>
    <source>
        <strain evidence="9 10">SAORIC-696</strain>
    </source>
</reference>
<keyword evidence="4 7" id="KW-0548">Nucleotidyltransferase</keyword>
<dbReference type="Proteomes" id="UP001214250">
    <property type="component" value="Chromosome 1"/>
</dbReference>
<comment type="similarity">
    <text evidence="1 7">Belongs to the polyribonucleotide nucleotidyltransferase family.</text>
</comment>
<dbReference type="InterPro" id="IPR004088">
    <property type="entry name" value="KH_dom_type_1"/>
</dbReference>
<dbReference type="PANTHER" id="PTHR11252:SF0">
    <property type="entry name" value="POLYRIBONUCLEOTIDE NUCLEOTIDYLTRANSFERASE 1, MITOCHONDRIAL"/>
    <property type="match status" value="1"/>
</dbReference>
<keyword evidence="5 7" id="KW-0460">Magnesium</keyword>
<dbReference type="Pfam" id="PF00013">
    <property type="entry name" value="KH_1"/>
    <property type="match status" value="1"/>
</dbReference>
<evidence type="ECO:0000256" key="6">
    <source>
        <dbReference type="ARBA" id="ARBA00022884"/>
    </source>
</evidence>
<dbReference type="Pfam" id="PF03726">
    <property type="entry name" value="PNPase"/>
    <property type="match status" value="1"/>
</dbReference>
<dbReference type="SMART" id="SM00322">
    <property type="entry name" value="KH"/>
    <property type="match status" value="1"/>
</dbReference>
<dbReference type="EMBL" id="CP117811">
    <property type="protein sequence ID" value="WDE96145.1"/>
    <property type="molecule type" value="Genomic_DNA"/>
</dbReference>
<dbReference type="PROSITE" id="PS50126">
    <property type="entry name" value="S1"/>
    <property type="match status" value="1"/>
</dbReference>
<evidence type="ECO:0000256" key="5">
    <source>
        <dbReference type="ARBA" id="ARBA00022842"/>
    </source>
</evidence>
<dbReference type="PIRSF" id="PIRSF005499">
    <property type="entry name" value="PNPase"/>
    <property type="match status" value="1"/>
</dbReference>
<dbReference type="InterPro" id="IPR027408">
    <property type="entry name" value="PNPase/RNase_PH_dom_sf"/>
</dbReference>
<proteinExistence type="inferred from homology"/>
<dbReference type="Pfam" id="PF03725">
    <property type="entry name" value="RNase_PH_C"/>
    <property type="match status" value="1"/>
</dbReference>
<dbReference type="InterPro" id="IPR012340">
    <property type="entry name" value="NA-bd_OB-fold"/>
</dbReference>
<dbReference type="CDD" id="cd11363">
    <property type="entry name" value="RNase_PH_PNPase_1"/>
    <property type="match status" value="1"/>
</dbReference>
<dbReference type="SMART" id="SM00316">
    <property type="entry name" value="S1"/>
    <property type="match status" value="1"/>
</dbReference>
<dbReference type="SUPFAM" id="SSF46915">
    <property type="entry name" value="Polynucleotide phosphorylase/guanosine pentaphosphate synthase (PNPase/GPSI), domain 3"/>
    <property type="match status" value="1"/>
</dbReference>
<keyword evidence="3 7" id="KW-0808">Transferase</keyword>
<keyword evidence="2 7" id="KW-0963">Cytoplasm</keyword>
<comment type="function">
    <text evidence="7">Involved in mRNA degradation. Catalyzes the phosphorolysis of single-stranded polyribonucleotides processively in the 3'- to 5'-direction.</text>
</comment>
<gene>
    <name evidence="7" type="primary">pnp</name>
    <name evidence="9" type="ORF">PQO03_10510</name>
</gene>
<evidence type="ECO:0000256" key="4">
    <source>
        <dbReference type="ARBA" id="ARBA00022695"/>
    </source>
</evidence>
<dbReference type="InterPro" id="IPR012162">
    <property type="entry name" value="PNPase"/>
</dbReference>
<dbReference type="Pfam" id="PF01138">
    <property type="entry name" value="RNase_PH"/>
    <property type="match status" value="2"/>
</dbReference>
<name>A0ABY7VSE5_9BACT</name>
<dbReference type="NCBIfam" id="TIGR03591">
    <property type="entry name" value="polynuc_phos"/>
    <property type="match status" value="1"/>
</dbReference>
<dbReference type="CDD" id="cd11364">
    <property type="entry name" value="RNase_PH_PNPase_2"/>
    <property type="match status" value="1"/>
</dbReference>